<dbReference type="Gene3D" id="1.10.10.10">
    <property type="entry name" value="Winged helix-like DNA-binding domain superfamily/Winged helix DNA-binding domain"/>
    <property type="match status" value="1"/>
</dbReference>
<dbReference type="Proteomes" id="UP000262969">
    <property type="component" value="Unassembled WGS sequence"/>
</dbReference>
<dbReference type="PANTHER" id="PTHR34580:SF1">
    <property type="entry name" value="PROTEIN PAFC"/>
    <property type="match status" value="1"/>
</dbReference>
<dbReference type="Pfam" id="PF13280">
    <property type="entry name" value="WYL"/>
    <property type="match status" value="1"/>
</dbReference>
<dbReference type="InterPro" id="IPR036390">
    <property type="entry name" value="WH_DNA-bd_sf"/>
</dbReference>
<dbReference type="AlphaFoldDB" id="A0A3D2X4B2"/>
<dbReference type="InterPro" id="IPR036388">
    <property type="entry name" value="WH-like_DNA-bd_sf"/>
</dbReference>
<dbReference type="InterPro" id="IPR028349">
    <property type="entry name" value="PafC-like"/>
</dbReference>
<dbReference type="InterPro" id="IPR026881">
    <property type="entry name" value="WYL_dom"/>
</dbReference>
<dbReference type="SUPFAM" id="SSF46785">
    <property type="entry name" value="Winged helix' DNA-binding domain"/>
    <property type="match status" value="1"/>
</dbReference>
<comment type="caution">
    <text evidence="3">The sequence shown here is derived from an EMBL/GenBank/DDBJ whole genome shotgun (WGS) entry which is preliminary data.</text>
</comment>
<evidence type="ECO:0000313" key="4">
    <source>
        <dbReference type="Proteomes" id="UP000262969"/>
    </source>
</evidence>
<evidence type="ECO:0000259" key="1">
    <source>
        <dbReference type="Pfam" id="PF08279"/>
    </source>
</evidence>
<dbReference type="Pfam" id="PF08279">
    <property type="entry name" value="HTH_11"/>
    <property type="match status" value="1"/>
</dbReference>
<reference evidence="3 4" key="1">
    <citation type="journal article" date="2018" name="Nat. Biotechnol.">
        <title>A standardized bacterial taxonomy based on genome phylogeny substantially revises the tree of life.</title>
        <authorList>
            <person name="Parks D.H."/>
            <person name="Chuvochina M."/>
            <person name="Waite D.W."/>
            <person name="Rinke C."/>
            <person name="Skarshewski A."/>
            <person name="Chaumeil P.A."/>
            <person name="Hugenholtz P."/>
        </authorList>
    </citation>
    <scope>NUCLEOTIDE SEQUENCE [LARGE SCALE GENOMIC DNA]</scope>
    <source>
        <strain evidence="3">UBA11728</strain>
    </source>
</reference>
<dbReference type="InterPro" id="IPR013196">
    <property type="entry name" value="HTH_11"/>
</dbReference>
<dbReference type="PANTHER" id="PTHR34580">
    <property type="match status" value="1"/>
</dbReference>
<feature type="domain" description="Helix-turn-helix type 11" evidence="1">
    <location>
        <begin position="5"/>
        <end position="59"/>
    </location>
</feature>
<dbReference type="PIRSF" id="PIRSF016838">
    <property type="entry name" value="PafC"/>
    <property type="match status" value="1"/>
</dbReference>
<organism evidence="3 4">
    <name type="scientific">Lachnoclostridium phytofermentans</name>
    <dbReference type="NCBI Taxonomy" id="66219"/>
    <lineage>
        <taxon>Bacteria</taxon>
        <taxon>Bacillati</taxon>
        <taxon>Bacillota</taxon>
        <taxon>Clostridia</taxon>
        <taxon>Lachnospirales</taxon>
        <taxon>Lachnospiraceae</taxon>
    </lineage>
</organism>
<feature type="domain" description="WYL" evidence="2">
    <location>
        <begin position="130"/>
        <end position="197"/>
    </location>
</feature>
<sequence length="307" mass="35528">MKIDRLLAITIYLLNHKRTSAQDLANRFEVSTRTIMRDIDSLCLAGIPVVSTFGVDGGYEIMETFQMEKQVAGEIDYSFILTALKGLSTAYPDRELENTIEKLHCLGEHSTQSIQIDLGVANEHKEVNTLLSLLSHAIKIRHIVEFIYTNSDNITKSVVVEPVSIIYKWYHWYLLAYQPKHESYCMYKLIRMEHLTIHEQENTILHNHKEAMQCWESRNETRTMITIKLMCYSSIRSRCLEYLNGTIVEEYSNGDFLYKIIVPENEQFWFGTVISFGDKVKVLEPPGIIKKVVATCNQVISQYENLD</sequence>
<evidence type="ECO:0000259" key="2">
    <source>
        <dbReference type="Pfam" id="PF13280"/>
    </source>
</evidence>
<proteinExistence type="predicted"/>
<accession>A0A3D2X4B2</accession>
<dbReference type="EMBL" id="DPVV01000110">
    <property type="protein sequence ID" value="HCL01385.1"/>
    <property type="molecule type" value="Genomic_DNA"/>
</dbReference>
<dbReference type="PROSITE" id="PS52050">
    <property type="entry name" value="WYL"/>
    <property type="match status" value="1"/>
</dbReference>
<dbReference type="InterPro" id="IPR051534">
    <property type="entry name" value="CBASS_pafABC_assoc_protein"/>
</dbReference>
<protein>
    <submittedName>
        <fullName evidence="3">YafY family transcriptional regulator</fullName>
    </submittedName>
</protein>
<evidence type="ECO:0000313" key="3">
    <source>
        <dbReference type="EMBL" id="HCL01385.1"/>
    </source>
</evidence>
<name>A0A3D2X4B2_9FIRM</name>
<gene>
    <name evidence="3" type="ORF">DHW61_03055</name>
</gene>